<dbReference type="EMBL" id="JABBWK010000070">
    <property type="protein sequence ID" value="KAG1895180.1"/>
    <property type="molecule type" value="Genomic_DNA"/>
</dbReference>
<evidence type="ECO:0000313" key="2">
    <source>
        <dbReference type="Proteomes" id="UP001195769"/>
    </source>
</evidence>
<gene>
    <name evidence="1" type="ORF">F5891DRAFT_1254029</name>
</gene>
<sequence length="108" mass="12338">MERRRLQKALPRSSGANSGCHAENASLFMHNLLLTALHLLTLMSLEDSKAVTRPAFLPQIRQRFQTLIWTCLDFDLVRSAAFYAELYLVMDENNHDTRQLHAVANPNT</sequence>
<accession>A0AAD4DW52</accession>
<evidence type="ECO:0000313" key="1">
    <source>
        <dbReference type="EMBL" id="KAG1895180.1"/>
    </source>
</evidence>
<reference evidence="1" key="1">
    <citation type="journal article" date="2020" name="New Phytol.">
        <title>Comparative genomics reveals dynamic genome evolution in host specialist ectomycorrhizal fungi.</title>
        <authorList>
            <person name="Lofgren L.A."/>
            <person name="Nguyen N.H."/>
            <person name="Vilgalys R."/>
            <person name="Ruytinx J."/>
            <person name="Liao H.L."/>
            <person name="Branco S."/>
            <person name="Kuo A."/>
            <person name="LaButti K."/>
            <person name="Lipzen A."/>
            <person name="Andreopoulos W."/>
            <person name="Pangilinan J."/>
            <person name="Riley R."/>
            <person name="Hundley H."/>
            <person name="Na H."/>
            <person name="Barry K."/>
            <person name="Grigoriev I.V."/>
            <person name="Stajich J.E."/>
            <person name="Kennedy P.G."/>
        </authorList>
    </citation>
    <scope>NUCLEOTIDE SEQUENCE</scope>
    <source>
        <strain evidence="1">FC203</strain>
    </source>
</reference>
<dbReference type="Gene3D" id="1.25.40.10">
    <property type="entry name" value="Tetratricopeptide repeat domain"/>
    <property type="match status" value="1"/>
</dbReference>
<keyword evidence="2" id="KW-1185">Reference proteome</keyword>
<dbReference type="GeneID" id="64664233"/>
<protein>
    <submittedName>
        <fullName evidence="1">Uncharacterized protein</fullName>
    </submittedName>
</protein>
<dbReference type="RefSeq" id="XP_041220756.1">
    <property type="nucleotide sequence ID" value="XM_041369935.1"/>
</dbReference>
<comment type="caution">
    <text evidence="1">The sequence shown here is derived from an EMBL/GenBank/DDBJ whole genome shotgun (WGS) entry which is preliminary data.</text>
</comment>
<name>A0AAD4DW52_9AGAM</name>
<dbReference type="Proteomes" id="UP001195769">
    <property type="component" value="Unassembled WGS sequence"/>
</dbReference>
<organism evidence="1 2">
    <name type="scientific">Suillus fuscotomentosus</name>
    <dbReference type="NCBI Taxonomy" id="1912939"/>
    <lineage>
        <taxon>Eukaryota</taxon>
        <taxon>Fungi</taxon>
        <taxon>Dikarya</taxon>
        <taxon>Basidiomycota</taxon>
        <taxon>Agaricomycotina</taxon>
        <taxon>Agaricomycetes</taxon>
        <taxon>Agaricomycetidae</taxon>
        <taxon>Boletales</taxon>
        <taxon>Suillineae</taxon>
        <taxon>Suillaceae</taxon>
        <taxon>Suillus</taxon>
    </lineage>
</organism>
<proteinExistence type="predicted"/>
<dbReference type="AlphaFoldDB" id="A0AAD4DW52"/>
<dbReference type="InterPro" id="IPR011990">
    <property type="entry name" value="TPR-like_helical_dom_sf"/>
</dbReference>